<comment type="caution">
    <text evidence="2">The sequence shown here is derived from an EMBL/GenBank/DDBJ whole genome shotgun (WGS) entry which is preliminary data.</text>
</comment>
<organism evidence="2 3">
    <name type="scientific">Devosia subaequoris</name>
    <dbReference type="NCBI Taxonomy" id="395930"/>
    <lineage>
        <taxon>Bacteria</taxon>
        <taxon>Pseudomonadati</taxon>
        <taxon>Pseudomonadota</taxon>
        <taxon>Alphaproteobacteria</taxon>
        <taxon>Hyphomicrobiales</taxon>
        <taxon>Devosiaceae</taxon>
        <taxon>Devosia</taxon>
    </lineage>
</organism>
<proteinExistence type="predicted"/>
<dbReference type="AlphaFoldDB" id="A0A7W6NB71"/>
<keyword evidence="1" id="KW-1133">Transmembrane helix</keyword>
<keyword evidence="3" id="KW-1185">Reference proteome</keyword>
<evidence type="ECO:0000256" key="1">
    <source>
        <dbReference type="SAM" id="Phobius"/>
    </source>
</evidence>
<dbReference type="RefSeq" id="WP_183310985.1">
    <property type="nucleotide sequence ID" value="NZ_JACIEW010000004.1"/>
</dbReference>
<feature type="transmembrane region" description="Helical" evidence="1">
    <location>
        <begin position="6"/>
        <end position="28"/>
    </location>
</feature>
<dbReference type="EMBL" id="JACIEW010000004">
    <property type="protein sequence ID" value="MBB4052269.1"/>
    <property type="molecule type" value="Genomic_DNA"/>
</dbReference>
<keyword evidence="1" id="KW-0812">Transmembrane</keyword>
<sequence length="98" mass="10873">MTRTSLAPFAIAITIVCLLQLLMMGLLAVSWSWPLDWRSLMVAILHLIWLLLVLMAVAAGAKHAKLLWLTLPIGFPIVWLVALWAWAIFVCAAFSACI</sequence>
<dbReference type="Proteomes" id="UP000547011">
    <property type="component" value="Unassembled WGS sequence"/>
</dbReference>
<accession>A0A7W6NB71</accession>
<feature type="transmembrane region" description="Helical" evidence="1">
    <location>
        <begin position="40"/>
        <end position="61"/>
    </location>
</feature>
<gene>
    <name evidence="2" type="ORF">GGR20_001912</name>
</gene>
<evidence type="ECO:0000313" key="3">
    <source>
        <dbReference type="Proteomes" id="UP000547011"/>
    </source>
</evidence>
<feature type="transmembrane region" description="Helical" evidence="1">
    <location>
        <begin position="73"/>
        <end position="97"/>
    </location>
</feature>
<evidence type="ECO:0000313" key="2">
    <source>
        <dbReference type="EMBL" id="MBB4052269.1"/>
    </source>
</evidence>
<keyword evidence="1" id="KW-0472">Membrane</keyword>
<name>A0A7W6NB71_9HYPH</name>
<reference evidence="2 3" key="1">
    <citation type="submission" date="2020-08" db="EMBL/GenBank/DDBJ databases">
        <title>Genomic Encyclopedia of Type Strains, Phase IV (KMG-IV): sequencing the most valuable type-strain genomes for metagenomic binning, comparative biology and taxonomic classification.</title>
        <authorList>
            <person name="Goeker M."/>
        </authorList>
    </citation>
    <scope>NUCLEOTIDE SEQUENCE [LARGE SCALE GENOMIC DNA]</scope>
    <source>
        <strain evidence="2 3">DSM 23447</strain>
    </source>
</reference>
<protein>
    <submittedName>
        <fullName evidence="2">Uncharacterized protein</fullName>
    </submittedName>
</protein>